<evidence type="ECO:0000313" key="1">
    <source>
        <dbReference type="EMBL" id="KAA9338329.1"/>
    </source>
</evidence>
<sequence length="210" mass="24346">MKYQLWLRSKPEASVEEKHKSLITALQSLEEPWRLHGADFPTPEFGSDLYASFSFHKCLSKGIRGHVFYRYRNMLADTSGHDDYLYFEFNARKIDFRYIVDSVLPALIRSFNAYYGYLAIEELIYVDFNKSRHRDYRKELVRFYPVFFMSDELCTKALGFTARSVKAKLENTPTKTELLNDGILLISSYSPLTVAESARVDTALNSLLCA</sequence>
<dbReference type="EMBL" id="VTWU01000002">
    <property type="protein sequence ID" value="KAA9338329.1"/>
    <property type="molecule type" value="Genomic_DNA"/>
</dbReference>
<comment type="caution">
    <text evidence="1">The sequence shown here is derived from an EMBL/GenBank/DDBJ whole genome shotgun (WGS) entry which is preliminary data.</text>
</comment>
<reference evidence="1 2" key="1">
    <citation type="submission" date="2019-09" db="EMBL/GenBank/DDBJ databases">
        <title>Genome sequence of Hymenobacter sp. M3.</title>
        <authorList>
            <person name="Srinivasan S."/>
        </authorList>
    </citation>
    <scope>NUCLEOTIDE SEQUENCE [LARGE SCALE GENOMIC DNA]</scope>
    <source>
        <strain evidence="1 2">M3</strain>
    </source>
</reference>
<dbReference type="Proteomes" id="UP000326380">
    <property type="component" value="Unassembled WGS sequence"/>
</dbReference>
<accession>A0A7L5A2B0</accession>
<gene>
    <name evidence="1" type="ORF">F0P96_05705</name>
</gene>
<name>A0A7L5A2B0_9BACT</name>
<evidence type="ECO:0000313" key="2">
    <source>
        <dbReference type="Proteomes" id="UP000326380"/>
    </source>
</evidence>
<protein>
    <submittedName>
        <fullName evidence="1">Uncharacterized protein</fullName>
    </submittedName>
</protein>
<proteinExistence type="predicted"/>
<organism evidence="1 2">
    <name type="scientific">Hymenobacter busanensis</name>
    <dbReference type="NCBI Taxonomy" id="2607656"/>
    <lineage>
        <taxon>Bacteria</taxon>
        <taxon>Pseudomonadati</taxon>
        <taxon>Bacteroidota</taxon>
        <taxon>Cytophagia</taxon>
        <taxon>Cytophagales</taxon>
        <taxon>Hymenobacteraceae</taxon>
        <taxon>Hymenobacter</taxon>
    </lineage>
</organism>
<keyword evidence="2" id="KW-1185">Reference proteome</keyword>
<dbReference type="RefSeq" id="WP_151077853.1">
    <property type="nucleotide sequence ID" value="NZ_CP047647.1"/>
</dbReference>
<dbReference type="AlphaFoldDB" id="A0A7L5A2B0"/>